<dbReference type="EMBL" id="MW039377">
    <property type="protein sequence ID" value="QQO81447.1"/>
    <property type="molecule type" value="Genomic_DNA"/>
</dbReference>
<sequence>MPEPLFCIHSCGFSMSHVPDEDAVLKGFPKGADAPTGLEGAVVDQVDVVPECAAWAVVVAGVVHGFSAVGVAVVVVLVSHGVAGWGWNGRLVGERERACSARPSSRFDEGVGVVRASSRVGSVQDESIAVSMVGMAQSGYPRIKLLHQLQKSRASLWDQNVVKDVPFRWDNTAKKTGHHIRVSVIVVFCHGVRTRMSPRSRLIVWFFVVSIRFDARNDSNSTWACKRLSFSRTVFTSRPPAEEPTAELVGSLLLFFVGELFPRPDDGVCDSPSFSPSVNESDKTSTVSRVIFFLTLLGVCISISSRRFVNTATTSLSILDFSNQVDSLVVASVASGRQFFCLKYAGTSAITPLSNSSLVRNIF</sequence>
<proteinExistence type="predicted"/>
<organism evidence="1">
    <name type="scientific">Soybean thrips denso-like virus 2</name>
    <dbReference type="NCBI Taxonomy" id="2803989"/>
    <lineage>
        <taxon>Viruses</taxon>
        <taxon>Monodnaviria</taxon>
        <taxon>Shotokuvirae</taxon>
        <taxon>Cossaviricota</taxon>
        <taxon>Quintoviricetes</taxon>
        <taxon>Piccovirales</taxon>
        <taxon>Parvoviridae</taxon>
        <taxon>Densovirinae</taxon>
    </lineage>
</organism>
<reference evidence="1" key="1">
    <citation type="journal article" date="2020" name="Viruses">
        <title>Soybean Thrips (Thysanoptera: Thripidae) Harbor Highly Diverse Populations of Arthropod, Fungal and Plant Viruses.</title>
        <authorList>
            <person name="Thekke-Veetil T."/>
            <person name="Lagos-Kutz D."/>
            <person name="McCoppin N.K."/>
            <person name="Hartman G.L."/>
            <person name="Ju H.K."/>
            <person name="Lim H.S."/>
            <person name="Domier L.L."/>
        </authorList>
    </citation>
    <scope>NUCLEOTIDE SEQUENCE</scope>
    <source>
        <strain evidence="1">STN1DV2</strain>
    </source>
</reference>
<accession>A0A7T8E853</accession>
<name>A0A7T8E853_9VIRU</name>
<protein>
    <submittedName>
        <fullName evidence="1">Uncharacterized protein</fullName>
    </submittedName>
</protein>
<evidence type="ECO:0000313" key="1">
    <source>
        <dbReference type="EMBL" id="QQO81447.1"/>
    </source>
</evidence>